<name>A0A5F8G3N7_MONDO</name>
<organism evidence="1 2">
    <name type="scientific">Monodelphis domestica</name>
    <name type="common">Gray short-tailed opossum</name>
    <dbReference type="NCBI Taxonomy" id="13616"/>
    <lineage>
        <taxon>Eukaryota</taxon>
        <taxon>Metazoa</taxon>
        <taxon>Chordata</taxon>
        <taxon>Craniata</taxon>
        <taxon>Vertebrata</taxon>
        <taxon>Euteleostomi</taxon>
        <taxon>Mammalia</taxon>
        <taxon>Metatheria</taxon>
        <taxon>Didelphimorphia</taxon>
        <taxon>Didelphidae</taxon>
        <taxon>Monodelphis</taxon>
    </lineage>
</organism>
<dbReference type="Bgee" id="ENSMODG00000044512">
    <property type="expression patterns" value="Expressed in extraembryonic membrane and 18 other cell types or tissues"/>
</dbReference>
<reference evidence="1" key="1">
    <citation type="journal article" date="2007" name="Nature">
        <title>Genome of the marsupial Monodelphis domestica reveals innovation in non-coding sequences.</title>
        <authorList>
            <person name="Mikkelsen T.S."/>
            <person name="Wakefield M.J."/>
            <person name="Aken B."/>
            <person name="Amemiya C.T."/>
            <person name="Chang J.L."/>
            <person name="Duke S."/>
            <person name="Garber M."/>
            <person name="Gentles A.J."/>
            <person name="Goodstadt L."/>
            <person name="Heger A."/>
            <person name="Jurka J."/>
            <person name="Kamal M."/>
            <person name="Mauceli E."/>
            <person name="Searle S.M."/>
            <person name="Sharpe T."/>
            <person name="Baker M.L."/>
            <person name="Batzer M.A."/>
            <person name="Benos P.V."/>
            <person name="Belov K."/>
            <person name="Clamp M."/>
            <person name="Cook A."/>
            <person name="Cuff J."/>
            <person name="Das R."/>
            <person name="Davidow L."/>
            <person name="Deakin J.E."/>
            <person name="Fazzari M.J."/>
            <person name="Glass J.L."/>
            <person name="Grabherr M."/>
            <person name="Greally J.M."/>
            <person name="Gu W."/>
            <person name="Hore T.A."/>
            <person name="Huttley G.A."/>
            <person name="Kleber M."/>
            <person name="Jirtle R.L."/>
            <person name="Koina E."/>
            <person name="Lee J.T."/>
            <person name="Mahony S."/>
            <person name="Marra M.A."/>
            <person name="Miller R.D."/>
            <person name="Nicholls R.D."/>
            <person name="Oda M."/>
            <person name="Papenfuss A.T."/>
            <person name="Parra Z.E."/>
            <person name="Pollock D.D."/>
            <person name="Ray D.A."/>
            <person name="Schein J.E."/>
            <person name="Speed T.P."/>
            <person name="Thompson K."/>
            <person name="VandeBerg J.L."/>
            <person name="Wade C.M."/>
            <person name="Walker J.A."/>
            <person name="Waters P.D."/>
            <person name="Webber C."/>
            <person name="Weidman J.R."/>
            <person name="Xie X."/>
            <person name="Zody M.C."/>
            <person name="Baldwin J."/>
            <person name="Abdouelleil A."/>
            <person name="Abdulkadir J."/>
            <person name="Abebe A."/>
            <person name="Abera B."/>
            <person name="Abreu J."/>
            <person name="Acer S.C."/>
            <person name="Aftuck L."/>
            <person name="Alexander A."/>
            <person name="An P."/>
            <person name="Anderson E."/>
            <person name="Anderson S."/>
            <person name="Arachi H."/>
            <person name="Azer M."/>
            <person name="Bachantsang P."/>
            <person name="Barry A."/>
            <person name="Bayul T."/>
            <person name="Berlin A."/>
            <person name="Bessette D."/>
            <person name="Bloom T."/>
            <person name="Bloom T."/>
            <person name="Boguslavskiy L."/>
            <person name="Bonnet C."/>
            <person name="Boukhgalter B."/>
            <person name="Bourzgui I."/>
            <person name="Brown A."/>
            <person name="Cahill P."/>
            <person name="Channer S."/>
            <person name="Cheshatsang Y."/>
            <person name="Chuda L."/>
            <person name="Citroen M."/>
            <person name="Collymore A."/>
            <person name="Cooke P."/>
            <person name="Costello M."/>
            <person name="D'Aco K."/>
            <person name="Daza R."/>
            <person name="De Haan G."/>
            <person name="DeGray S."/>
            <person name="DeMaso C."/>
            <person name="Dhargay N."/>
            <person name="Dooley K."/>
            <person name="Dooley E."/>
            <person name="Doricent M."/>
            <person name="Dorje P."/>
            <person name="Dorjee K."/>
            <person name="Dupes A."/>
            <person name="Elong R."/>
            <person name="Falk J."/>
            <person name="Farina A."/>
            <person name="Faro S."/>
            <person name="Ferguson D."/>
            <person name="Fisher S."/>
            <person name="Foley C.D."/>
            <person name="Franke A."/>
            <person name="Friedrich D."/>
            <person name="Gadbois L."/>
            <person name="Gearin G."/>
            <person name="Gearin C.R."/>
            <person name="Giannoukos G."/>
            <person name="Goode T."/>
            <person name="Graham J."/>
            <person name="Grandbois E."/>
            <person name="Grewal S."/>
            <person name="Gyaltsen K."/>
            <person name="Hafez N."/>
            <person name="Hagos B."/>
            <person name="Hall J."/>
            <person name="Henson C."/>
            <person name="Hollinger A."/>
            <person name="Honan T."/>
            <person name="Huard M.D."/>
            <person name="Hughes L."/>
            <person name="Hurhula B."/>
            <person name="Husby M.E."/>
            <person name="Kamat A."/>
            <person name="Kanga B."/>
            <person name="Kashin S."/>
            <person name="Khazanovich D."/>
            <person name="Kisner P."/>
            <person name="Lance K."/>
            <person name="Lara M."/>
            <person name="Lee W."/>
            <person name="Lennon N."/>
            <person name="Letendre F."/>
            <person name="LeVine R."/>
            <person name="Lipovsky A."/>
            <person name="Liu X."/>
            <person name="Liu J."/>
            <person name="Liu S."/>
            <person name="Lokyitsang T."/>
            <person name="Lokyitsang Y."/>
            <person name="Lubonja R."/>
            <person name="Lui A."/>
            <person name="MacDonald P."/>
            <person name="Magnisalis V."/>
            <person name="Maru K."/>
            <person name="Matthews C."/>
            <person name="McCusker W."/>
            <person name="McDonough S."/>
            <person name="Mehta T."/>
            <person name="Meldrim J."/>
            <person name="Meneus L."/>
            <person name="Mihai O."/>
            <person name="Mihalev A."/>
            <person name="Mihova T."/>
            <person name="Mittelman R."/>
            <person name="Mlenga V."/>
            <person name="Montmayeur A."/>
            <person name="Mulrain L."/>
            <person name="Navidi A."/>
            <person name="Naylor J."/>
            <person name="Negash T."/>
            <person name="Nguyen T."/>
            <person name="Nguyen N."/>
            <person name="Nicol R."/>
            <person name="Norbu C."/>
            <person name="Norbu N."/>
            <person name="Novod N."/>
            <person name="O'Neill B."/>
            <person name="Osman S."/>
            <person name="Markiewicz E."/>
            <person name="Oyono O.L."/>
            <person name="Patti C."/>
            <person name="Phunkhang P."/>
            <person name="Pierre F."/>
            <person name="Priest M."/>
            <person name="Raghuraman S."/>
            <person name="Rege F."/>
            <person name="Reyes R."/>
            <person name="Rise C."/>
            <person name="Rogov P."/>
            <person name="Ross K."/>
            <person name="Ryan E."/>
            <person name="Settipalli S."/>
            <person name="Shea T."/>
            <person name="Sherpa N."/>
            <person name="Shi L."/>
            <person name="Shih D."/>
            <person name="Sparrow T."/>
            <person name="Spaulding J."/>
            <person name="Stalker J."/>
            <person name="Stange-Thomann N."/>
            <person name="Stavropoulos S."/>
            <person name="Stone C."/>
            <person name="Strader C."/>
            <person name="Tesfaye S."/>
            <person name="Thomson T."/>
            <person name="Thoulutsang Y."/>
            <person name="Thoulutsang D."/>
            <person name="Topham K."/>
            <person name="Topping I."/>
            <person name="Tsamla T."/>
            <person name="Vassiliev H."/>
            <person name="Vo A."/>
            <person name="Wangchuk T."/>
            <person name="Wangdi T."/>
            <person name="Weiand M."/>
            <person name="Wilkinson J."/>
            <person name="Wilson A."/>
            <person name="Yadav S."/>
            <person name="Young G."/>
            <person name="Yu Q."/>
            <person name="Zembek L."/>
            <person name="Zhong D."/>
            <person name="Zimmer A."/>
            <person name="Zwirko Z."/>
            <person name="Jaffe D.B."/>
            <person name="Alvarez P."/>
            <person name="Brockman W."/>
            <person name="Butler J."/>
            <person name="Chin C."/>
            <person name="Gnerre S."/>
            <person name="MacCallum I."/>
            <person name="Graves J.A."/>
            <person name="Ponting C.P."/>
            <person name="Breen M."/>
            <person name="Samollow P.B."/>
            <person name="Lander E.S."/>
            <person name="Lindblad-Toh K."/>
        </authorList>
    </citation>
    <scope>NUCLEOTIDE SEQUENCE [LARGE SCALE GENOMIC DNA]</scope>
</reference>
<protein>
    <submittedName>
        <fullName evidence="1">Large neutral amino acids transporter small subunit 2-like</fullName>
    </submittedName>
</protein>
<dbReference type="Ensembl" id="ENSMODT00000065549.1">
    <property type="protein sequence ID" value="ENSMODP00000042093.1"/>
    <property type="gene ID" value="ENSMODG00000044512.1"/>
</dbReference>
<sequence>MGQLCKCSVGHPSAGHLHGWKALGPGPDYCHGGCPDLQRTLLLAGAQTCI</sequence>
<reference evidence="1" key="2">
    <citation type="submission" date="2025-08" db="UniProtKB">
        <authorList>
            <consortium name="Ensembl"/>
        </authorList>
    </citation>
    <scope>IDENTIFICATION</scope>
</reference>
<keyword evidence="2" id="KW-1185">Reference proteome</keyword>
<dbReference type="InParanoid" id="A0A5F8G3N7"/>
<accession>A0A5F8G3N7</accession>
<evidence type="ECO:0000313" key="2">
    <source>
        <dbReference type="Proteomes" id="UP000002280"/>
    </source>
</evidence>
<evidence type="ECO:0000313" key="1">
    <source>
        <dbReference type="Ensembl" id="ENSMODP00000042093.1"/>
    </source>
</evidence>
<dbReference type="AlphaFoldDB" id="A0A5F8G3N7"/>
<dbReference type="Proteomes" id="UP000002280">
    <property type="component" value="Unplaced"/>
</dbReference>
<reference evidence="1" key="3">
    <citation type="submission" date="2025-09" db="UniProtKB">
        <authorList>
            <consortium name="Ensembl"/>
        </authorList>
    </citation>
    <scope>IDENTIFICATION</scope>
</reference>
<proteinExistence type="predicted"/>